<sequence>MEVLPGPPVRLPCATAIALCETTPSFFWFSERKGKDGGKEPYSGVMCTVWMICMFSHHHVVPSVLLLAVPGRGISVCSTLDIGMQRPGVYSIDLSSPHGILLDRLPAFDANQARTRDTTRPRKSSLSYVKCHSRQLHRQLCSIYTSAIQ</sequence>
<dbReference type="RefSeq" id="XP_033599541.1">
    <property type="nucleotide sequence ID" value="XM_033744227.1"/>
</dbReference>
<name>A0A6A6W584_9PEZI</name>
<reference evidence="1" key="1">
    <citation type="journal article" date="2020" name="Stud. Mycol.">
        <title>101 Dothideomycetes genomes: a test case for predicting lifestyles and emergence of pathogens.</title>
        <authorList>
            <person name="Haridas S."/>
            <person name="Albert R."/>
            <person name="Binder M."/>
            <person name="Bloem J."/>
            <person name="Labutti K."/>
            <person name="Salamov A."/>
            <person name="Andreopoulos B."/>
            <person name="Baker S."/>
            <person name="Barry K."/>
            <person name="Bills G."/>
            <person name="Bluhm B."/>
            <person name="Cannon C."/>
            <person name="Castanera R."/>
            <person name="Culley D."/>
            <person name="Daum C."/>
            <person name="Ezra D."/>
            <person name="Gonzalez J."/>
            <person name="Henrissat B."/>
            <person name="Kuo A."/>
            <person name="Liang C."/>
            <person name="Lipzen A."/>
            <person name="Lutzoni F."/>
            <person name="Magnuson J."/>
            <person name="Mondo S."/>
            <person name="Nolan M."/>
            <person name="Ohm R."/>
            <person name="Pangilinan J."/>
            <person name="Park H.-J."/>
            <person name="Ramirez L."/>
            <person name="Alfaro M."/>
            <person name="Sun H."/>
            <person name="Tritt A."/>
            <person name="Yoshinaga Y."/>
            <person name="Zwiers L.-H."/>
            <person name="Turgeon B."/>
            <person name="Goodwin S."/>
            <person name="Spatafora J."/>
            <person name="Crous P."/>
            <person name="Grigoriev I."/>
        </authorList>
    </citation>
    <scope>NUCLEOTIDE SEQUENCE</scope>
    <source>
        <strain evidence="1">CBS 121739</strain>
    </source>
</reference>
<protein>
    <submittedName>
        <fullName evidence="1">Uncharacterized protein</fullName>
    </submittedName>
</protein>
<accession>A0A6A6W584</accession>
<dbReference type="GeneID" id="54485281"/>
<keyword evidence="2" id="KW-1185">Reference proteome</keyword>
<gene>
    <name evidence="1" type="ORF">EJ05DRAFT_477316</name>
</gene>
<evidence type="ECO:0000313" key="1">
    <source>
        <dbReference type="EMBL" id="KAF2757090.1"/>
    </source>
</evidence>
<evidence type="ECO:0000313" key="2">
    <source>
        <dbReference type="Proteomes" id="UP000799437"/>
    </source>
</evidence>
<dbReference type="Proteomes" id="UP000799437">
    <property type="component" value="Unassembled WGS sequence"/>
</dbReference>
<proteinExistence type="predicted"/>
<dbReference type="AlphaFoldDB" id="A0A6A6W584"/>
<organism evidence="1 2">
    <name type="scientific">Pseudovirgaria hyperparasitica</name>
    <dbReference type="NCBI Taxonomy" id="470096"/>
    <lineage>
        <taxon>Eukaryota</taxon>
        <taxon>Fungi</taxon>
        <taxon>Dikarya</taxon>
        <taxon>Ascomycota</taxon>
        <taxon>Pezizomycotina</taxon>
        <taxon>Dothideomycetes</taxon>
        <taxon>Dothideomycetes incertae sedis</taxon>
        <taxon>Acrospermales</taxon>
        <taxon>Acrospermaceae</taxon>
        <taxon>Pseudovirgaria</taxon>
    </lineage>
</organism>
<dbReference type="EMBL" id="ML996574">
    <property type="protein sequence ID" value="KAF2757090.1"/>
    <property type="molecule type" value="Genomic_DNA"/>
</dbReference>